<comment type="caution">
    <text evidence="2">The sequence shown here is derived from an EMBL/GenBank/DDBJ whole genome shotgun (WGS) entry which is preliminary data.</text>
</comment>
<feature type="domain" description="DUF2344" evidence="1">
    <location>
        <begin position="4"/>
        <end position="188"/>
    </location>
</feature>
<dbReference type="NCBIfam" id="TIGR03936">
    <property type="entry name" value="sam_1_link_chp"/>
    <property type="match status" value="1"/>
</dbReference>
<dbReference type="eggNOG" id="COG5011">
    <property type="taxonomic scope" value="Bacteria"/>
</dbReference>
<accession>F7NHP8</accession>
<dbReference type="RefSeq" id="WP_004094500.1">
    <property type="nucleotide sequence ID" value="NZ_AFGF01000056.1"/>
</dbReference>
<dbReference type="EMBL" id="AFGF01000056">
    <property type="protein sequence ID" value="EGO64423.1"/>
    <property type="molecule type" value="Genomic_DNA"/>
</dbReference>
<dbReference type="Pfam" id="PF10105">
    <property type="entry name" value="DUF2344"/>
    <property type="match status" value="1"/>
</dbReference>
<name>F7NHP8_9FIRM</name>
<keyword evidence="3" id="KW-1185">Reference proteome</keyword>
<dbReference type="Proteomes" id="UP000003240">
    <property type="component" value="Unassembled WGS sequence"/>
</dbReference>
<evidence type="ECO:0000313" key="3">
    <source>
        <dbReference type="Proteomes" id="UP000003240"/>
    </source>
</evidence>
<evidence type="ECO:0000259" key="1">
    <source>
        <dbReference type="Pfam" id="PF10105"/>
    </source>
</evidence>
<dbReference type="STRING" id="1009370.ALO_07978"/>
<dbReference type="InterPro" id="IPR018768">
    <property type="entry name" value="DUF2344"/>
</dbReference>
<dbReference type="AlphaFoldDB" id="F7NHP8"/>
<reference evidence="2 3" key="1">
    <citation type="journal article" date="2011" name="EMBO J.">
        <title>Structural diversity of bacterial flagellar motors.</title>
        <authorList>
            <person name="Chen S."/>
            <person name="Beeby M."/>
            <person name="Murphy G.E."/>
            <person name="Leadbetter J.R."/>
            <person name="Hendrixson D.R."/>
            <person name="Briegel A."/>
            <person name="Li Z."/>
            <person name="Shi J."/>
            <person name="Tocheva E.I."/>
            <person name="Muller A."/>
            <person name="Dobro M.J."/>
            <person name="Jensen G.J."/>
        </authorList>
    </citation>
    <scope>NUCLEOTIDE SEQUENCE [LARGE SCALE GENOMIC DNA]</scope>
    <source>
        <strain evidence="2 3">DSM 6540</strain>
    </source>
</reference>
<evidence type="ECO:0000313" key="2">
    <source>
        <dbReference type="EMBL" id="EGO64423.1"/>
    </source>
</evidence>
<gene>
    <name evidence="2" type="ORF">ALO_07978</name>
</gene>
<sequence>MIVRCEITKGEAVRYLSHLDYAGAIERALRRSKLPLAYSEGFNPHMRMAFASALAVGVTSQAEYMDVTMTQEIPMSQVRERLVPQLPPGISLQELRQITPQHKSLMALVNGATYRITAHRRGGSGDPALSLERFNRESSVDYTRVTPKGRRDINLKEFLPEPVRFLETGSDIIMEMAIAVTPAGSVKPGEVLEVLAERYDLSVDPAGAAIHRLGLWVHEAGSYVSPMKI</sequence>
<organism evidence="2 3">
    <name type="scientific">Acetonema longum DSM 6540</name>
    <dbReference type="NCBI Taxonomy" id="1009370"/>
    <lineage>
        <taxon>Bacteria</taxon>
        <taxon>Bacillati</taxon>
        <taxon>Bacillota</taxon>
        <taxon>Negativicutes</taxon>
        <taxon>Acetonemataceae</taxon>
        <taxon>Acetonema</taxon>
    </lineage>
</organism>
<protein>
    <recommendedName>
        <fullName evidence="1">DUF2344 domain-containing protein</fullName>
    </recommendedName>
</protein>
<proteinExistence type="predicted"/>